<feature type="transmembrane region" description="Helical" evidence="8">
    <location>
        <begin position="353"/>
        <end position="375"/>
    </location>
</feature>
<feature type="transmembrane region" description="Helical" evidence="8">
    <location>
        <begin position="202"/>
        <end position="225"/>
    </location>
</feature>
<feature type="transmembrane region" description="Helical" evidence="8">
    <location>
        <begin position="173"/>
        <end position="196"/>
    </location>
</feature>
<name>A0ABV9JHF5_9GAMM</name>
<feature type="transmembrane region" description="Helical" evidence="8">
    <location>
        <begin position="288"/>
        <end position="306"/>
    </location>
</feature>
<feature type="domain" description="Cation/H+ exchanger transmembrane" evidence="9">
    <location>
        <begin position="20"/>
        <end position="399"/>
    </location>
</feature>
<protein>
    <submittedName>
        <fullName evidence="10">Cation:proton antiporter</fullName>
    </submittedName>
</protein>
<feature type="transmembrane region" description="Helical" evidence="8">
    <location>
        <begin position="40"/>
        <end position="58"/>
    </location>
</feature>
<evidence type="ECO:0000256" key="4">
    <source>
        <dbReference type="ARBA" id="ARBA00022692"/>
    </source>
</evidence>
<keyword evidence="2" id="KW-0813">Transport</keyword>
<keyword evidence="11" id="KW-1185">Reference proteome</keyword>
<evidence type="ECO:0000256" key="8">
    <source>
        <dbReference type="SAM" id="Phobius"/>
    </source>
</evidence>
<comment type="subcellular location">
    <subcellularLocation>
        <location evidence="1">Membrane</location>
        <topology evidence="1">Multi-pass membrane protein</topology>
    </subcellularLocation>
</comment>
<feature type="transmembrane region" description="Helical" evidence="8">
    <location>
        <begin position="260"/>
        <end position="276"/>
    </location>
</feature>
<dbReference type="InterPro" id="IPR038770">
    <property type="entry name" value="Na+/solute_symporter_sf"/>
</dbReference>
<feature type="transmembrane region" description="Helical" evidence="8">
    <location>
        <begin position="6"/>
        <end position="28"/>
    </location>
</feature>
<feature type="transmembrane region" description="Helical" evidence="8">
    <location>
        <begin position="318"/>
        <end position="341"/>
    </location>
</feature>
<feature type="transmembrane region" description="Helical" evidence="8">
    <location>
        <begin position="137"/>
        <end position="161"/>
    </location>
</feature>
<feature type="transmembrane region" description="Helical" evidence="8">
    <location>
        <begin position="102"/>
        <end position="125"/>
    </location>
</feature>
<dbReference type="EMBL" id="JBHSGB010000001">
    <property type="protein sequence ID" value="MFC4653499.1"/>
    <property type="molecule type" value="Genomic_DNA"/>
</dbReference>
<feature type="transmembrane region" description="Helical" evidence="8">
    <location>
        <begin position="381"/>
        <end position="401"/>
    </location>
</feature>
<evidence type="ECO:0000313" key="10">
    <source>
        <dbReference type="EMBL" id="MFC4653499.1"/>
    </source>
</evidence>
<evidence type="ECO:0000256" key="7">
    <source>
        <dbReference type="ARBA" id="ARBA00023136"/>
    </source>
</evidence>
<feature type="transmembrane region" description="Helical" evidence="8">
    <location>
        <begin position="70"/>
        <end position="90"/>
    </location>
</feature>
<evidence type="ECO:0000256" key="1">
    <source>
        <dbReference type="ARBA" id="ARBA00004141"/>
    </source>
</evidence>
<organism evidence="10 11">
    <name type="scientific">Rheinheimera marina</name>
    <dbReference type="NCBI Taxonomy" id="1774958"/>
    <lineage>
        <taxon>Bacteria</taxon>
        <taxon>Pseudomonadati</taxon>
        <taxon>Pseudomonadota</taxon>
        <taxon>Gammaproteobacteria</taxon>
        <taxon>Chromatiales</taxon>
        <taxon>Chromatiaceae</taxon>
        <taxon>Rheinheimera</taxon>
    </lineage>
</organism>
<evidence type="ECO:0000259" key="9">
    <source>
        <dbReference type="Pfam" id="PF00999"/>
    </source>
</evidence>
<evidence type="ECO:0000256" key="6">
    <source>
        <dbReference type="ARBA" id="ARBA00023065"/>
    </source>
</evidence>
<evidence type="ECO:0000256" key="5">
    <source>
        <dbReference type="ARBA" id="ARBA00022989"/>
    </source>
</evidence>
<evidence type="ECO:0000256" key="3">
    <source>
        <dbReference type="ARBA" id="ARBA00022449"/>
    </source>
</evidence>
<dbReference type="PANTHER" id="PTHR32468:SF0">
    <property type="entry name" value="K(+)_H(+) ANTIPORTER 1"/>
    <property type="match status" value="1"/>
</dbReference>
<evidence type="ECO:0000256" key="2">
    <source>
        <dbReference type="ARBA" id="ARBA00022448"/>
    </source>
</evidence>
<dbReference type="InterPro" id="IPR050794">
    <property type="entry name" value="CPA2_transporter"/>
</dbReference>
<dbReference type="Pfam" id="PF00999">
    <property type="entry name" value="Na_H_Exchanger"/>
    <property type="match status" value="1"/>
</dbReference>
<keyword evidence="5 8" id="KW-1133">Transmembrane helix</keyword>
<comment type="caution">
    <text evidence="10">The sequence shown here is derived from an EMBL/GenBank/DDBJ whole genome shotgun (WGS) entry which is preliminary data.</text>
</comment>
<keyword evidence="4 8" id="KW-0812">Transmembrane</keyword>
<proteinExistence type="predicted"/>
<keyword evidence="3" id="KW-0050">Antiport</keyword>
<accession>A0ABV9JHF5</accession>
<dbReference type="Gene3D" id="1.20.1530.20">
    <property type="match status" value="1"/>
</dbReference>
<sequence>MAFYELLAAFALQLAVILVAAQIFGYLARFIGQPKVVGEMVAGVVLGPSLFGLFWPDIQQQIFIPHSMPLLYFGAQLGVGLYMFLVGLEFNTQLFRAQAKNAIAVSLAGMLVPFTVAAVLCLWLLDIPGLFATGISYGNAALFLGAAIAITAFPMLARIIYERGLSGTALGTLALAAGAIDDAAAWTVLAVVLASFGGGAILAVKAVLGGISYATLMFLYVTRWLQPLADKVERTGVLSPLQFVFVLMLFAASAYAMEWVGLHAVFGGFILGIAMPRGELVEQIRKRLEKITIYLLLPMFFTYSGLKTQLTILGSWDVMSVALIILVASVFAKFIACWAAARLTGTDNPTAMAVGALMNARGLMELIIINIALKYGVIEPALFSIMVLMAIVTTFMATPLFELVYGRFQPKPVVDHQPESIELREVKGQAGS</sequence>
<dbReference type="Proteomes" id="UP001595962">
    <property type="component" value="Unassembled WGS sequence"/>
</dbReference>
<keyword evidence="6" id="KW-0406">Ion transport</keyword>
<evidence type="ECO:0000313" key="11">
    <source>
        <dbReference type="Proteomes" id="UP001595962"/>
    </source>
</evidence>
<dbReference type="PANTHER" id="PTHR32468">
    <property type="entry name" value="CATION/H + ANTIPORTER"/>
    <property type="match status" value="1"/>
</dbReference>
<keyword evidence="7 8" id="KW-0472">Membrane</keyword>
<reference evidence="11" key="1">
    <citation type="journal article" date="2019" name="Int. J. Syst. Evol. Microbiol.">
        <title>The Global Catalogue of Microorganisms (GCM) 10K type strain sequencing project: providing services to taxonomists for standard genome sequencing and annotation.</title>
        <authorList>
            <consortium name="The Broad Institute Genomics Platform"/>
            <consortium name="The Broad Institute Genome Sequencing Center for Infectious Disease"/>
            <person name="Wu L."/>
            <person name="Ma J."/>
        </authorList>
    </citation>
    <scope>NUCLEOTIDE SEQUENCE [LARGE SCALE GENOMIC DNA]</scope>
    <source>
        <strain evidence="11">DT28</strain>
    </source>
</reference>
<dbReference type="RefSeq" id="WP_377330848.1">
    <property type="nucleotide sequence ID" value="NZ_JBHSGB010000001.1"/>
</dbReference>
<gene>
    <name evidence="10" type="ORF">ACFO3I_00540</name>
</gene>
<feature type="transmembrane region" description="Helical" evidence="8">
    <location>
        <begin position="237"/>
        <end position="254"/>
    </location>
</feature>
<dbReference type="InterPro" id="IPR006153">
    <property type="entry name" value="Cation/H_exchanger_TM"/>
</dbReference>